<name>A0ACC2WUE1_9TREE</name>
<gene>
    <name evidence="1" type="ORF">QFC20_001574</name>
</gene>
<evidence type="ECO:0000313" key="2">
    <source>
        <dbReference type="Proteomes" id="UP001230649"/>
    </source>
</evidence>
<dbReference type="Proteomes" id="UP001230649">
    <property type="component" value="Unassembled WGS sequence"/>
</dbReference>
<accession>A0ACC2WUE1</accession>
<organism evidence="1 2">
    <name type="scientific">Naganishia adeliensis</name>
    <dbReference type="NCBI Taxonomy" id="92952"/>
    <lineage>
        <taxon>Eukaryota</taxon>
        <taxon>Fungi</taxon>
        <taxon>Dikarya</taxon>
        <taxon>Basidiomycota</taxon>
        <taxon>Agaricomycotina</taxon>
        <taxon>Tremellomycetes</taxon>
        <taxon>Filobasidiales</taxon>
        <taxon>Filobasidiaceae</taxon>
        <taxon>Naganishia</taxon>
    </lineage>
</organism>
<sequence length="208" mass="23360">MSGSYLRSAGSFVLESLKYPWSVAPEASADILETLKFWEKDLDSTKNFVRLYKPFEWMFNPGPGPFSTTGFDRVYPRLKAMYRLAIELFSNPENNSEEQNLQQRVMKLLETKKAETTSALNLSEKDWTDVERHVREWRTKDDILACLVPPPSDPDNALASGGQSLATEYSDKKSDSGVHKGPTTTTDSSSQKSRSTTPEPKPSVLTDV</sequence>
<proteinExistence type="predicted"/>
<reference evidence="1" key="1">
    <citation type="submission" date="2023-04" db="EMBL/GenBank/DDBJ databases">
        <title>Draft Genome sequencing of Naganishia species isolated from polar environments using Oxford Nanopore Technology.</title>
        <authorList>
            <person name="Leo P."/>
            <person name="Venkateswaran K."/>
        </authorList>
    </citation>
    <scope>NUCLEOTIDE SEQUENCE</scope>
    <source>
        <strain evidence="1">MNA-CCFEE 5262</strain>
    </source>
</reference>
<protein>
    <submittedName>
        <fullName evidence="1">Uncharacterized protein</fullName>
    </submittedName>
</protein>
<keyword evidence="2" id="KW-1185">Reference proteome</keyword>
<comment type="caution">
    <text evidence="1">The sequence shown here is derived from an EMBL/GenBank/DDBJ whole genome shotgun (WGS) entry which is preliminary data.</text>
</comment>
<evidence type="ECO:0000313" key="1">
    <source>
        <dbReference type="EMBL" id="KAJ9114431.1"/>
    </source>
</evidence>
<dbReference type="EMBL" id="JASBWS010000009">
    <property type="protein sequence ID" value="KAJ9114431.1"/>
    <property type="molecule type" value="Genomic_DNA"/>
</dbReference>